<protein>
    <submittedName>
        <fullName evidence="2">Heterokaryon incompatibility</fullName>
    </submittedName>
</protein>
<name>A0A9P4S6A2_9PEZI</name>
<keyword evidence="3" id="KW-1185">Reference proteome</keyword>
<organism evidence="2 3">
    <name type="scientific">Patellaria atrata CBS 101060</name>
    <dbReference type="NCBI Taxonomy" id="1346257"/>
    <lineage>
        <taxon>Eukaryota</taxon>
        <taxon>Fungi</taxon>
        <taxon>Dikarya</taxon>
        <taxon>Ascomycota</taxon>
        <taxon>Pezizomycotina</taxon>
        <taxon>Dothideomycetes</taxon>
        <taxon>Dothideomycetes incertae sedis</taxon>
        <taxon>Patellariales</taxon>
        <taxon>Patellariaceae</taxon>
        <taxon>Patellaria</taxon>
    </lineage>
</organism>
<feature type="domain" description="Heterokaryon incompatibility" evidence="1">
    <location>
        <begin position="3"/>
        <end position="91"/>
    </location>
</feature>
<feature type="non-terminal residue" evidence="2">
    <location>
        <position position="1"/>
    </location>
</feature>
<dbReference type="EMBL" id="MU006106">
    <property type="protein sequence ID" value="KAF2835833.1"/>
    <property type="molecule type" value="Genomic_DNA"/>
</dbReference>
<proteinExistence type="predicted"/>
<accession>A0A9P4S6A2</accession>
<dbReference type="AlphaFoldDB" id="A0A9P4S6A2"/>
<comment type="caution">
    <text evidence="2">The sequence shown here is derived from an EMBL/GenBank/DDBJ whole genome shotgun (WGS) entry which is preliminary data.</text>
</comment>
<evidence type="ECO:0000313" key="3">
    <source>
        <dbReference type="Proteomes" id="UP000799429"/>
    </source>
</evidence>
<dbReference type="InterPro" id="IPR010730">
    <property type="entry name" value="HET"/>
</dbReference>
<evidence type="ECO:0000313" key="2">
    <source>
        <dbReference type="EMBL" id="KAF2835833.1"/>
    </source>
</evidence>
<evidence type="ECO:0000259" key="1">
    <source>
        <dbReference type="Pfam" id="PF06985"/>
    </source>
</evidence>
<reference evidence="2" key="1">
    <citation type="journal article" date="2020" name="Stud. Mycol.">
        <title>101 Dothideomycetes genomes: a test case for predicting lifestyles and emergence of pathogens.</title>
        <authorList>
            <person name="Haridas S."/>
            <person name="Albert R."/>
            <person name="Binder M."/>
            <person name="Bloem J."/>
            <person name="Labutti K."/>
            <person name="Salamov A."/>
            <person name="Andreopoulos B."/>
            <person name="Baker S."/>
            <person name="Barry K."/>
            <person name="Bills G."/>
            <person name="Bluhm B."/>
            <person name="Cannon C."/>
            <person name="Castanera R."/>
            <person name="Culley D."/>
            <person name="Daum C."/>
            <person name="Ezra D."/>
            <person name="Gonzalez J."/>
            <person name="Henrissat B."/>
            <person name="Kuo A."/>
            <person name="Liang C."/>
            <person name="Lipzen A."/>
            <person name="Lutzoni F."/>
            <person name="Magnuson J."/>
            <person name="Mondo S."/>
            <person name="Nolan M."/>
            <person name="Ohm R."/>
            <person name="Pangilinan J."/>
            <person name="Park H.-J."/>
            <person name="Ramirez L."/>
            <person name="Alfaro M."/>
            <person name="Sun H."/>
            <person name="Tritt A."/>
            <person name="Yoshinaga Y."/>
            <person name="Zwiers L.-H."/>
            <person name="Turgeon B."/>
            <person name="Goodwin S."/>
            <person name="Spatafora J."/>
            <person name="Crous P."/>
            <person name="Grigoriev I."/>
        </authorList>
    </citation>
    <scope>NUCLEOTIDE SEQUENCE</scope>
    <source>
        <strain evidence="2">CBS 101060</strain>
    </source>
</reference>
<dbReference type="OrthoDB" id="2958217at2759"/>
<feature type="non-terminal residue" evidence="2">
    <location>
        <position position="91"/>
    </location>
</feature>
<dbReference type="PANTHER" id="PTHR33112">
    <property type="entry name" value="DOMAIN PROTEIN, PUTATIVE-RELATED"/>
    <property type="match status" value="1"/>
</dbReference>
<dbReference type="Pfam" id="PF06985">
    <property type="entry name" value="HET"/>
    <property type="match status" value="1"/>
</dbReference>
<dbReference type="Proteomes" id="UP000799429">
    <property type="component" value="Unassembled WGS sequence"/>
</dbReference>
<sequence>VRYCALSYVWGGIQGLQLTSKNIHSLMERGGLFSQPQPIPVVIQDAITLVAALRLRYLWVDQLSIPQDDPKGKLHEISQMDSIYSQAFLTI</sequence>
<dbReference type="PANTHER" id="PTHR33112:SF16">
    <property type="entry name" value="HETEROKARYON INCOMPATIBILITY DOMAIN-CONTAINING PROTEIN"/>
    <property type="match status" value="1"/>
</dbReference>
<gene>
    <name evidence="2" type="ORF">M501DRAFT_904438</name>
</gene>